<reference evidence="1 2" key="1">
    <citation type="submission" date="2020-01" db="EMBL/GenBank/DDBJ databases">
        <title>Investigation of new actinobacteria for the biodesulphurisation of diesel fuel.</title>
        <authorList>
            <person name="Athi Narayanan S.M."/>
        </authorList>
    </citation>
    <scope>NUCLEOTIDE SEQUENCE [LARGE SCALE GENOMIC DNA]</scope>
    <source>
        <strain evidence="1 2">213E</strain>
    </source>
</reference>
<comment type="caution">
    <text evidence="1">The sequence shown here is derived from an EMBL/GenBank/DDBJ whole genome shotgun (WGS) entry which is preliminary data.</text>
</comment>
<dbReference type="AlphaFoldDB" id="A0A7K3LN21"/>
<evidence type="ECO:0000313" key="1">
    <source>
        <dbReference type="EMBL" id="NDK89654.1"/>
    </source>
</evidence>
<protein>
    <submittedName>
        <fullName evidence="1">Type I-U CRISPR-associated protein Cas5/Cas6</fullName>
    </submittedName>
</protein>
<dbReference type="Proteomes" id="UP000466307">
    <property type="component" value="Unassembled WGS sequence"/>
</dbReference>
<dbReference type="RefSeq" id="WP_059039112.1">
    <property type="nucleotide sequence ID" value="NZ_JAADZU010000021.1"/>
</dbReference>
<sequence length="523" mass="55850">MSVIGIRARFPLGIYRGHRPDRQADLLPSPLRLHAALVAAAGNGCTAVSGQGELSRNGDASRALEWLEDNPPDYIELPHWEMNADQTNGAFAFRDEGVVENAATAPTRRKTRRFVTDSTALAGPIGWGWAQVPDDIQTTLDALCADVPCLGEADSPVVLEVGTIEPTHRRAQKQGPFNSVAIRLPVAAPGRTAELDVDYVRAQPIKPPSVSADKWKASELPAPPSLSHDLKVVLGYDEITPTIEVNAPWVHIVHFPTNRDVGPDDRVAWSVTMHRALTALLGDDASPLVTGRYTTGAPRPTNRIAIQPLPESIVSASAHPHLGAGMALLLPEGGLESIATVLASLTRLYRGAHGGIRLGAPTIHDAASFWRSPDELSTRLWTAIPAVVPETRRQPSRGERSWTLGDSALLSVGFTYRDHLGAVDVPDRNAPAGERYSALIAAVERGGVQALSTHRIADSDTGKYVHKLPKGLVAQPYRLVLGPGALISDTAIVAIGQSRHLGGGLLCPFDVPHDAAAAMGYRS</sequence>
<dbReference type="NCBIfam" id="TIGR02165">
    <property type="entry name" value="cas5_6_GSU0054"/>
    <property type="match status" value="1"/>
</dbReference>
<keyword evidence="2" id="KW-1185">Reference proteome</keyword>
<dbReference type="EMBL" id="JAADZU010000021">
    <property type="protein sequence ID" value="NDK89654.1"/>
    <property type="molecule type" value="Genomic_DNA"/>
</dbReference>
<name>A0A7K3LN21_9ACTN</name>
<proteinExistence type="predicted"/>
<evidence type="ECO:0000313" key="2">
    <source>
        <dbReference type="Proteomes" id="UP000466307"/>
    </source>
</evidence>
<gene>
    <name evidence="1" type="primary">cas5u6u</name>
    <name evidence="1" type="ORF">GYA93_08695</name>
</gene>
<organism evidence="1 2">
    <name type="scientific">Gordonia desulfuricans</name>
    <dbReference type="NCBI Taxonomy" id="89051"/>
    <lineage>
        <taxon>Bacteria</taxon>
        <taxon>Bacillati</taxon>
        <taxon>Actinomycetota</taxon>
        <taxon>Actinomycetes</taxon>
        <taxon>Mycobacteriales</taxon>
        <taxon>Gordoniaceae</taxon>
        <taxon>Gordonia</taxon>
    </lineage>
</organism>
<dbReference type="InterPro" id="IPR019089">
    <property type="entry name" value="Cas_GSU0054"/>
</dbReference>
<accession>A0A7K3LN21</accession>